<dbReference type="KEGG" id="ruv:EC9_10970"/>
<dbReference type="InterPro" id="IPR013783">
    <property type="entry name" value="Ig-like_fold"/>
</dbReference>
<dbReference type="PANTHER" id="PTHR32305:SF15">
    <property type="entry name" value="PROTEIN RHSA-RELATED"/>
    <property type="match status" value="1"/>
</dbReference>
<organism evidence="5 6">
    <name type="scientific">Rosistilla ulvae</name>
    <dbReference type="NCBI Taxonomy" id="1930277"/>
    <lineage>
        <taxon>Bacteria</taxon>
        <taxon>Pseudomonadati</taxon>
        <taxon>Planctomycetota</taxon>
        <taxon>Planctomycetia</taxon>
        <taxon>Pirellulales</taxon>
        <taxon>Pirellulaceae</taxon>
        <taxon>Rosistilla</taxon>
    </lineage>
</organism>
<dbReference type="InterPro" id="IPR002105">
    <property type="entry name" value="Dockerin_1_rpt"/>
</dbReference>
<dbReference type="SUPFAM" id="SSF89260">
    <property type="entry name" value="Collagen-binding domain"/>
    <property type="match status" value="1"/>
</dbReference>
<dbReference type="Pfam" id="PF05593">
    <property type="entry name" value="RHS_repeat"/>
    <property type="match status" value="8"/>
</dbReference>
<dbReference type="Pfam" id="PF17963">
    <property type="entry name" value="Big_9"/>
    <property type="match status" value="1"/>
</dbReference>
<keyword evidence="1" id="KW-0677">Repeat</keyword>
<dbReference type="Pfam" id="PF00404">
    <property type="entry name" value="Dockerin_1"/>
    <property type="match status" value="1"/>
</dbReference>
<dbReference type="EMBL" id="CP036261">
    <property type="protein sequence ID" value="QDS86922.1"/>
    <property type="molecule type" value="Genomic_DNA"/>
</dbReference>
<feature type="region of interest" description="Disordered" evidence="2">
    <location>
        <begin position="904"/>
        <end position="936"/>
    </location>
</feature>
<dbReference type="InterPro" id="IPR008969">
    <property type="entry name" value="CarboxyPept-like_regulatory"/>
</dbReference>
<dbReference type="InterPro" id="IPR006530">
    <property type="entry name" value="YD"/>
</dbReference>
<dbReference type="GO" id="GO:0000272">
    <property type="term" value="P:polysaccharide catabolic process"/>
    <property type="evidence" value="ECO:0007669"/>
    <property type="project" value="InterPro"/>
</dbReference>
<feature type="domain" description="Peptidase C-terminal archaeal/bacterial" evidence="3">
    <location>
        <begin position="2432"/>
        <end position="2498"/>
    </location>
</feature>
<dbReference type="InterPro" id="IPR050708">
    <property type="entry name" value="T6SS_VgrG/RHS"/>
</dbReference>
<dbReference type="Proteomes" id="UP000319557">
    <property type="component" value="Chromosome"/>
</dbReference>
<feature type="domain" description="Teneurin-like YD-shell" evidence="4">
    <location>
        <begin position="3179"/>
        <end position="3352"/>
    </location>
</feature>
<evidence type="ECO:0000313" key="5">
    <source>
        <dbReference type="EMBL" id="QDS86922.1"/>
    </source>
</evidence>
<dbReference type="GO" id="GO:0004553">
    <property type="term" value="F:hydrolase activity, hydrolyzing O-glycosyl compounds"/>
    <property type="evidence" value="ECO:0007669"/>
    <property type="project" value="InterPro"/>
</dbReference>
<feature type="compositionally biased region" description="Pro residues" evidence="2">
    <location>
        <begin position="912"/>
        <end position="922"/>
    </location>
</feature>
<dbReference type="RefSeq" id="WP_145342957.1">
    <property type="nucleotide sequence ID" value="NZ_CP036261.1"/>
</dbReference>
<dbReference type="Pfam" id="PF25023">
    <property type="entry name" value="TEN_YD-shell"/>
    <property type="match status" value="2"/>
</dbReference>
<feature type="region of interest" description="Disordered" evidence="2">
    <location>
        <begin position="442"/>
        <end position="461"/>
    </location>
</feature>
<evidence type="ECO:0000313" key="6">
    <source>
        <dbReference type="Proteomes" id="UP000319557"/>
    </source>
</evidence>
<protein>
    <submittedName>
        <fullName evidence="5">Deoxyribonuclease RhsC</fullName>
        <ecNumber evidence="5">3.1.-.-</ecNumber>
    </submittedName>
</protein>
<dbReference type="SUPFAM" id="SSF63446">
    <property type="entry name" value="Type I dockerin domain"/>
    <property type="match status" value="1"/>
</dbReference>
<dbReference type="EC" id="3.1.-.-" evidence="5"/>
<dbReference type="OrthoDB" id="232855at2"/>
<sequence length="3648" mass="388583">MRPARRAVTTAKRRCLLEQLETRHLLAAVPFGQNPLQVLDVNRDGVVAPVDALRIINAINRSGSSAVDPRTEPGNFVDVSGDGAATALDALRVINALNRNTPILAATLPNDSGPIGDPTATLDLLTQDYRIDLGISIGTARDARIALQVGDTGLPVDITDRFADNRASLSIADLDSIFGSPLPDGDHAVTGFLDDHAAFSFVLTVDRTAPAVEIPSLPQDADVSPTIRVVGNQIDANPSDSATLTIDGATRPLIVGADGRFNMPVTETPSSGSKQVLVSFSDQAGNVTEIDRAINIVPSMVVGATGAEGWVAQSAGAIVFGSRDSFVVQADHLIQRGSGTSPRLEFDIEQLSEPTSTLLVSILDPNNVSQSALDTVPDGETIFSLHPGGDADYRLGLVQFDGTRVSIDLTEMQLAQALVRFQSVAAQSSSEALLRVDALRVQTPQESAPRPRPRSSASRLAMPGPAIDLETFAATDELTVHLLSDRLDPQTGQYVATVQVESSSGMSRRPAVVKLPNVPVGVEISNASGTDDNGVPYINLTPAIPETGLGPGQLSLPIEIEIANPNLLLAPLQTEVLIGPANQPPVLPAIAAQTMMPGGVLNLDLGASDPDGDSLTYRLAPVAPAVLPSGSIDARGMLHLAPTPNEIGRYEFEVIASDGASETRRSFVLDVVADPNTDTRVSGTVLDVDGTPIAGMQVDLGQVSVLTDASGRFTLNLGNGTLVSDTLKIRGEIYAGDASYPFIAEKLPLVLDRHPFAGVNNVIGRPIYLPKLDLANGQTIDPLNNTTVTTAAVPDTSVEIVAGTLLNQQGTSFDGTLSITEVPMTLTPAALPPGLQPDIVLTIQPGEMVFTAPAPLTFPNRSGWAPGTLMDLWSINPVTGQFDDVGDMRVSSDGQRIETISGGVRNSSWHFPAPPPTTPRPPETQVTNQDKSCPTSTCVSSSPLQSTASGCPQTTAPTNCTAKVEANSQVELHSGALLETHALVPYTSLGTTRGLTLHYDSETADPRPILHFGYDNAPADIDQRLVGSLSVSRGDFTSQIDGAANGQGVLSGQHYWTLPADGGDITAAIQGDMRDLPSGIYQYQLTQGLLQVSDATASGSTVTLTGEFVHVNAVDSPLGAGWQLAGVHRLIDNPGGTLLLVDGDGTTTRYQETDAAGQYASPPGDFSQIERLADGSYRRTLTDQTVYLFDSAGRMTSVTDRNANVTSLQYDAAGRLLKIVDPTGLETTFTYDANGKVDAIIDPAGRQTLLQYDDAGNLTRITDPDGSTRTFGYDSGHHLIQEIDARGHVEQTFYGFHGRVEKSIRKDGTEMFFEPLQTQILLPVDQTLDPVAPPAAALPADPMARVVDSNGNVTETELNRLGQAVASTDQAGDGSRVQRNADNLIIAQTDARGFTTRFEYDERGNLVMLDRPTAASGPSAPYRLTSGETIAATLNDLPTVDGVAPLDYDVFTIDATAGAELWVSVARSDAASLEAILLSPSGEILQQETFGQFAENLARSGPLTESGNYAILLRDPGVARHDDQPFYLTATVIDGGEDADTVRVVSGETIDGTIDVRGDMDTYSIDVIAGQQLSIAFREQRGWTSDLQVVLFDPDGNELGQATETTGGNLDFPNLASSGRYTVLIRDADGRNSGDYRLTATVIDAAADADTVALTSGRTIQADLDLGDIDTYSIAVDAGEDLLVAFREVDTGFSYLQTMLFDPSGAEVDQVTTSTGGNLRVTDAVTSGIYTLVVRDADGSNTGDYRLTATVIDAAADADTVALTSGRTIQADLDLGDIDTYSIAVDAGDDLLVAFREFSSGFSYLQTMLFDPSGAEVDQVTTSTGGNLRVTDAAIGGIYTLLVRDAAGTNSGDYRLTATVIDSQTDHDNGPLTSGQTVNGRLDQGDIDTYTIAVDAGDDLLVAFREFSSGFSYLQTMLFDPSGAEVDQVTTSTGGNLRVTDAAIGGIYTLLVRDAAGTNSGDYRLTATVIDSQTDHDNGPLTSGQTVNGRLDQGDIDTYTIAVDAGDDLLVAFREFSSGFSYLQTMLFDPSGAEVDQVTTSTGGNLRVTDAAIGGIYTLLVRDAAGTNSGDYRLTATVIDSQTDHDNGPLTSGQTVNGRLDQGDIDTYTIAVDAGDDLLVAFREVSNGFSYLQTMLFDPSGAEVEQVTTAIGGNLRVTDAATSGIYTLVVRDADCTNVGDYRLTATVIDSQTDHDSVPLTSGQTVNGRLDQGDIDTYTISVDAGDDLLVAFREVGNGFSYLQTMLFDPSGAEVEQVTTAIGGNLRVTDAATSGIYTLVVRDADGRNVGDYRLTATVIDSQADHDNVPLTSGQTVNGRLDLGDIDTYTISVDAGNDLLVAFREVDNGFSYLQTMLFDPAGAEVDQVTTSTGGNLRVTDAATSGIYTLVVRDDNGSNTGDYRLTATVIDAAADADSETIVNGEEVTATLGRGDLDTFRFVGQAGDALSIELAEITSSFSYLQAILFAPDGNQVAEVTTSSADSLAVASLPQSGTYTVLVRDADGRSTGDFRIRATRNGGSTAGQRQVADEVVVSLSEASPVDVATETAVQLQEAEPRVVEEGTPLPTLEFFASITEPSPRTIVDSPPEIVSEQVDDSDDLGVRSIDAAGEVDEMQWLVESGGAIFVTIDAPEITLRIRLLDPNGNEIRSVTNFDDDAEGRIAIDATQLNLAGLYTLQIAADDGAAVGVYRVIGTAIDTTTSVQVGSPRRMTYDTTFNQLTSVTDELGRQTLYTLDPATGNTTAIREVVGQIDDAINGQTDDLVTTITYAAHGLIDTIADPLGRVTDYDYNAAGLPTSITFAVGTADAATRRFEYDDRGNQTAIVDENGNRTTMQYDAMNRLTMVIEADPDGAGPLESPVTSFVYDAAGNPVETTDAAGSVTTVVFDSMDRPTVVRDDLGNESTTRYDRFGNIASVTDPNGNTTHFVYDARHRRVATIDPDGGETRFEYDGDNHLIALTDPVGNTTRFDYDGRGRLISETDPLDATTYFTYDPVDNLIRQFDRNGRGTVFQYDDLDRVVTEQWLAAEIEALVGDTTSEDRLKPTLQQTITYAYDKAGNVLSIDDNFSRYDYTYDARDRVTRVDAFLTANVGVQALAAIDTGDSNRLQPSLQHSLIYTYDDVGNVLSVTDGLGAKTTTAYDPLNRPIAMDQSDGGATEKAVDMAFNQIGQYESIKRYADVARTLSVANTRYTYDEINRLTDLDHTDATDGVLAFYDFAYDSSSRITRIGDISGATNYSYDDRDQLTGATRGASDIRGNENYEYDANGNRLDSHLHGANYQTGGANRLLSDGTYTYQYDAEGNMIRRTEDATGDYRTFGFDHRNRLFRVTDFSSGDVIAQEVTYTYDALDRRIARTVDENGDAAGGESTEMFVYDREDVLLDFVDADGSLATEAPELAVRYFHGPGIDQVLSQEIVISAENQWYLTDHLGTTRELIGDDGSLLNRLSYDSFGNLVLETDAAFGTRYQFTGREFDDAVGLHYYRARFYDAKIGRFVSEDPIGFGGGDTNLQRYVGNVVIQLIDPSGLREEKSLLAKCVDFVTNLGRSSIGAAAEQSIANAPETAAGVGAITSGGQCSDDIINGRENSKACRSFNYSIDLSNRSVPNSKEIDLGPASGVVGKQSGTTTRSRTEQGTVYTDSQTGRVSGFITVHPQ</sequence>
<evidence type="ECO:0000259" key="3">
    <source>
        <dbReference type="Pfam" id="PF04151"/>
    </source>
</evidence>
<dbReference type="InterPro" id="IPR036439">
    <property type="entry name" value="Dockerin_dom_sf"/>
</dbReference>
<keyword evidence="6" id="KW-1185">Reference proteome</keyword>
<feature type="compositionally biased region" description="Polar residues" evidence="2">
    <location>
        <begin position="3616"/>
        <end position="3630"/>
    </location>
</feature>
<dbReference type="NCBIfam" id="TIGR01643">
    <property type="entry name" value="YD_repeat_2x"/>
    <property type="match status" value="7"/>
</dbReference>
<dbReference type="PANTHER" id="PTHR32305">
    <property type="match status" value="1"/>
</dbReference>
<dbReference type="SUPFAM" id="SSF49464">
    <property type="entry name" value="Carboxypeptidase regulatory domain-like"/>
    <property type="match status" value="1"/>
</dbReference>
<dbReference type="Pfam" id="PF04151">
    <property type="entry name" value="PPC"/>
    <property type="match status" value="1"/>
</dbReference>
<dbReference type="Gene3D" id="2.180.10.10">
    <property type="entry name" value="RHS repeat-associated core"/>
    <property type="match status" value="4"/>
</dbReference>
<accession>A0A517LWC5</accession>
<gene>
    <name evidence="5" type="primary">rhsC</name>
    <name evidence="5" type="ORF">EC9_10970</name>
</gene>
<evidence type="ECO:0000259" key="4">
    <source>
        <dbReference type="Pfam" id="PF25023"/>
    </source>
</evidence>
<reference evidence="5 6" key="1">
    <citation type="submission" date="2019-02" db="EMBL/GenBank/DDBJ databases">
        <title>Deep-cultivation of Planctomycetes and their phenomic and genomic characterization uncovers novel biology.</title>
        <authorList>
            <person name="Wiegand S."/>
            <person name="Jogler M."/>
            <person name="Boedeker C."/>
            <person name="Pinto D."/>
            <person name="Vollmers J."/>
            <person name="Rivas-Marin E."/>
            <person name="Kohn T."/>
            <person name="Peeters S.H."/>
            <person name="Heuer A."/>
            <person name="Rast P."/>
            <person name="Oberbeckmann S."/>
            <person name="Bunk B."/>
            <person name="Jeske O."/>
            <person name="Meyerdierks A."/>
            <person name="Storesund J.E."/>
            <person name="Kallscheuer N."/>
            <person name="Luecker S."/>
            <person name="Lage O.M."/>
            <person name="Pohl T."/>
            <person name="Merkel B.J."/>
            <person name="Hornburger P."/>
            <person name="Mueller R.-W."/>
            <person name="Bruemmer F."/>
            <person name="Labrenz M."/>
            <person name="Spormann A.M."/>
            <person name="Op den Camp H."/>
            <person name="Overmann J."/>
            <person name="Amann R."/>
            <person name="Jetten M.S.M."/>
            <person name="Mascher T."/>
            <person name="Medema M.H."/>
            <person name="Devos D.P."/>
            <person name="Kaster A.-K."/>
            <person name="Ovreas L."/>
            <person name="Rohde M."/>
            <person name="Galperin M.Y."/>
            <person name="Jogler C."/>
        </authorList>
    </citation>
    <scope>NUCLEOTIDE SEQUENCE [LARGE SCALE GENOMIC DNA]</scope>
    <source>
        <strain evidence="5 6">EC9</strain>
    </source>
</reference>
<proteinExistence type="predicted"/>
<dbReference type="Gene3D" id="2.60.120.380">
    <property type="match status" value="9"/>
</dbReference>
<keyword evidence="5" id="KW-0378">Hydrolase</keyword>
<dbReference type="InterPro" id="IPR056823">
    <property type="entry name" value="TEN-like_YD-shell"/>
</dbReference>
<dbReference type="InterPro" id="IPR031325">
    <property type="entry name" value="RHS_repeat"/>
</dbReference>
<dbReference type="InterPro" id="IPR007280">
    <property type="entry name" value="Peptidase_C_arc/bac"/>
</dbReference>
<dbReference type="Gene3D" id="2.60.40.10">
    <property type="entry name" value="Immunoglobulins"/>
    <property type="match status" value="1"/>
</dbReference>
<feature type="domain" description="Teneurin-like YD-shell" evidence="4">
    <location>
        <begin position="3413"/>
        <end position="3493"/>
    </location>
</feature>
<dbReference type="NCBIfam" id="TIGR03696">
    <property type="entry name" value="Rhs_assc_core"/>
    <property type="match status" value="1"/>
</dbReference>
<evidence type="ECO:0000256" key="2">
    <source>
        <dbReference type="SAM" id="MobiDB-lite"/>
    </source>
</evidence>
<feature type="region of interest" description="Disordered" evidence="2">
    <location>
        <begin position="3602"/>
        <end position="3630"/>
    </location>
</feature>
<evidence type="ECO:0000256" key="1">
    <source>
        <dbReference type="ARBA" id="ARBA00022737"/>
    </source>
</evidence>
<name>A0A517LWC5_9BACT</name>
<dbReference type="InterPro" id="IPR022385">
    <property type="entry name" value="Rhs_assc_core"/>
</dbReference>